<feature type="domain" description="AAA+ ATPase" evidence="16">
    <location>
        <begin position="1294"/>
        <end position="1430"/>
    </location>
</feature>
<accession>A0A9D3TAJ2</accession>
<dbReference type="FunFam" id="3.40.50.300:FF:000219">
    <property type="entry name" value="Dynein axonemal heavy chain 17"/>
    <property type="match status" value="1"/>
</dbReference>
<feature type="domain" description="AAA+ ATPase" evidence="16">
    <location>
        <begin position="1899"/>
        <end position="2049"/>
    </location>
</feature>
<evidence type="ECO:0000256" key="13">
    <source>
        <dbReference type="ARBA" id="ARBA00023273"/>
    </source>
</evidence>
<feature type="coiled-coil region" evidence="14">
    <location>
        <begin position="708"/>
        <end position="735"/>
    </location>
</feature>
<evidence type="ECO:0000313" key="18">
    <source>
        <dbReference type="Proteomes" id="UP001046870"/>
    </source>
</evidence>
<dbReference type="EMBL" id="JAFDVH010000010">
    <property type="protein sequence ID" value="KAG7469713.1"/>
    <property type="molecule type" value="Genomic_DNA"/>
</dbReference>
<keyword evidence="5" id="KW-0677">Repeat</keyword>
<evidence type="ECO:0000256" key="15">
    <source>
        <dbReference type="SAM" id="MobiDB-lite"/>
    </source>
</evidence>
<dbReference type="Gene3D" id="1.20.140.100">
    <property type="entry name" value="Dynein heavy chain, N-terminal domain 2"/>
    <property type="match status" value="1"/>
</dbReference>
<evidence type="ECO:0000256" key="1">
    <source>
        <dbReference type="ARBA" id="ARBA00004430"/>
    </source>
</evidence>
<dbReference type="Pfam" id="PF08385">
    <property type="entry name" value="DHC_N1"/>
    <property type="match status" value="1"/>
</dbReference>
<dbReference type="Gene3D" id="1.20.58.1120">
    <property type="match status" value="1"/>
</dbReference>
<dbReference type="GO" id="GO:0005930">
    <property type="term" value="C:axoneme"/>
    <property type="evidence" value="ECO:0007669"/>
    <property type="project" value="UniProtKB-SubCell"/>
</dbReference>
<dbReference type="InterPro" id="IPR013594">
    <property type="entry name" value="Dynein_heavy_tail"/>
</dbReference>
<evidence type="ECO:0000256" key="2">
    <source>
        <dbReference type="ARBA" id="ARBA00008887"/>
    </source>
</evidence>
<dbReference type="GO" id="GO:0051959">
    <property type="term" value="F:dynein light intermediate chain binding"/>
    <property type="evidence" value="ECO:0007669"/>
    <property type="project" value="InterPro"/>
</dbReference>
<dbReference type="InterPro" id="IPR026983">
    <property type="entry name" value="DHC"/>
</dbReference>
<dbReference type="GO" id="GO:0045505">
    <property type="term" value="F:dynein intermediate chain binding"/>
    <property type="evidence" value="ECO:0007669"/>
    <property type="project" value="InterPro"/>
</dbReference>
<dbReference type="Gene3D" id="3.20.180.20">
    <property type="entry name" value="Dynein heavy chain, N-terminal domain 2"/>
    <property type="match status" value="1"/>
</dbReference>
<dbReference type="InterPro" id="IPR042228">
    <property type="entry name" value="Dynein_linker_3"/>
</dbReference>
<evidence type="ECO:0000256" key="9">
    <source>
        <dbReference type="ARBA" id="ARBA00023054"/>
    </source>
</evidence>
<dbReference type="InterPro" id="IPR013602">
    <property type="entry name" value="Dynein_heavy_linker"/>
</dbReference>
<dbReference type="GO" id="GO:0007018">
    <property type="term" value="P:microtubule-based movement"/>
    <property type="evidence" value="ECO:0007669"/>
    <property type="project" value="InterPro"/>
</dbReference>
<evidence type="ECO:0000313" key="17">
    <source>
        <dbReference type="EMBL" id="KAG7469713.1"/>
    </source>
</evidence>
<dbReference type="FunFam" id="1.20.920.30:FF:000003">
    <property type="entry name" value="Dynein axonemal heavy chain 17"/>
    <property type="match status" value="1"/>
</dbReference>
<dbReference type="FunFam" id="3.40.50.300:FF:001810">
    <property type="entry name" value="Cytoplasmic dynein 2 heavy chain 1"/>
    <property type="match status" value="1"/>
</dbReference>
<feature type="domain" description="AAA+ ATPase" evidence="16">
    <location>
        <begin position="2244"/>
        <end position="2351"/>
    </location>
</feature>
<name>A0A9D3TAJ2_MEGAT</name>
<dbReference type="Proteomes" id="UP001046870">
    <property type="component" value="Chromosome 10"/>
</dbReference>
<dbReference type="Pfam" id="PF12774">
    <property type="entry name" value="AAA_6"/>
    <property type="match status" value="1"/>
</dbReference>
<keyword evidence="11" id="KW-0505">Motor protein</keyword>
<evidence type="ECO:0000256" key="11">
    <source>
        <dbReference type="ARBA" id="ARBA00023175"/>
    </source>
</evidence>
<dbReference type="Gene3D" id="1.10.8.710">
    <property type="match status" value="1"/>
</dbReference>
<dbReference type="FunFam" id="3.40.50.300:FF:000667">
    <property type="entry name" value="Dynein axonemal heavy chain 11"/>
    <property type="match status" value="1"/>
</dbReference>
<evidence type="ECO:0000259" key="16">
    <source>
        <dbReference type="SMART" id="SM00382"/>
    </source>
</evidence>
<evidence type="ECO:0000256" key="6">
    <source>
        <dbReference type="ARBA" id="ARBA00022741"/>
    </source>
</evidence>
<dbReference type="InterPro" id="IPR041466">
    <property type="entry name" value="Dynein_AAA5_ext"/>
</dbReference>
<reference evidence="17" key="1">
    <citation type="submission" date="2021-01" db="EMBL/GenBank/DDBJ databases">
        <authorList>
            <person name="Zahm M."/>
            <person name="Roques C."/>
            <person name="Cabau C."/>
            <person name="Klopp C."/>
            <person name="Donnadieu C."/>
            <person name="Jouanno E."/>
            <person name="Lampietro C."/>
            <person name="Louis A."/>
            <person name="Herpin A."/>
            <person name="Echchiki A."/>
            <person name="Berthelot C."/>
            <person name="Parey E."/>
            <person name="Roest-Crollius H."/>
            <person name="Braasch I."/>
            <person name="Postlethwait J."/>
            <person name="Bobe J."/>
            <person name="Montfort J."/>
            <person name="Bouchez O."/>
            <person name="Begum T."/>
            <person name="Mejri S."/>
            <person name="Adams A."/>
            <person name="Chen W.-J."/>
            <person name="Guiguen Y."/>
        </authorList>
    </citation>
    <scope>NUCLEOTIDE SEQUENCE</scope>
    <source>
        <strain evidence="17">YG-15Mar2019-1</strain>
        <tissue evidence="17">Brain</tissue>
    </source>
</reference>
<evidence type="ECO:0000256" key="3">
    <source>
        <dbReference type="ARBA" id="ARBA00022490"/>
    </source>
</evidence>
<feature type="region of interest" description="Disordered" evidence="15">
    <location>
        <begin position="2519"/>
        <end position="2548"/>
    </location>
</feature>
<dbReference type="InterPro" id="IPR003593">
    <property type="entry name" value="AAA+_ATPase"/>
</dbReference>
<dbReference type="Pfam" id="PF08393">
    <property type="entry name" value="DHC_N2"/>
    <property type="match status" value="1"/>
</dbReference>
<dbReference type="FunFam" id="1.10.8.710:FF:000002">
    <property type="entry name" value="dynein heavy chain 17, axonemal"/>
    <property type="match status" value="1"/>
</dbReference>
<dbReference type="Pfam" id="PF12775">
    <property type="entry name" value="AAA_7"/>
    <property type="match status" value="1"/>
</dbReference>
<dbReference type="FunFam" id="1.20.140.100:FF:000001">
    <property type="entry name" value="dynein heavy chain 17, axonemal"/>
    <property type="match status" value="1"/>
</dbReference>
<comment type="similarity">
    <text evidence="2">Belongs to the dynein heavy chain family.</text>
</comment>
<evidence type="ECO:0000256" key="4">
    <source>
        <dbReference type="ARBA" id="ARBA00022701"/>
    </source>
</evidence>
<dbReference type="InterPro" id="IPR043157">
    <property type="entry name" value="Dynein_AAA1S"/>
</dbReference>
<dbReference type="SUPFAM" id="SSF52540">
    <property type="entry name" value="P-loop containing nucleoside triphosphate hydrolases"/>
    <property type="match status" value="4"/>
</dbReference>
<keyword evidence="6" id="KW-0547">Nucleotide-binding</keyword>
<comment type="caution">
    <text evidence="17">The sequence shown here is derived from an EMBL/GenBank/DDBJ whole genome shotgun (WGS) entry which is preliminary data.</text>
</comment>
<keyword evidence="9 14" id="KW-0175">Coiled coil</keyword>
<keyword evidence="13" id="KW-0966">Cell projection</keyword>
<dbReference type="OrthoDB" id="10251809at2759"/>
<dbReference type="GO" id="GO:0030286">
    <property type="term" value="C:dynein complex"/>
    <property type="evidence" value="ECO:0007669"/>
    <property type="project" value="UniProtKB-KW"/>
</dbReference>
<gene>
    <name evidence="17" type="ORF">MATL_G00131750</name>
</gene>
<evidence type="ECO:0000256" key="10">
    <source>
        <dbReference type="ARBA" id="ARBA00023069"/>
    </source>
</evidence>
<dbReference type="FunFam" id="1.20.58.1120:FF:000002">
    <property type="entry name" value="Dynein heavy chain 9, axonemal"/>
    <property type="match status" value="1"/>
</dbReference>
<dbReference type="SMART" id="SM00382">
    <property type="entry name" value="AAA"/>
    <property type="match status" value="3"/>
</dbReference>
<evidence type="ECO:0000256" key="8">
    <source>
        <dbReference type="ARBA" id="ARBA00023017"/>
    </source>
</evidence>
<dbReference type="InterPro" id="IPR042222">
    <property type="entry name" value="Dynein_2_N"/>
</dbReference>
<dbReference type="Gene3D" id="3.40.50.300">
    <property type="entry name" value="P-loop containing nucleotide triphosphate hydrolases"/>
    <property type="match status" value="3"/>
</dbReference>
<organism evidence="17 18">
    <name type="scientific">Megalops atlanticus</name>
    <name type="common">Tarpon</name>
    <name type="synonym">Clupea gigantea</name>
    <dbReference type="NCBI Taxonomy" id="7932"/>
    <lineage>
        <taxon>Eukaryota</taxon>
        <taxon>Metazoa</taxon>
        <taxon>Chordata</taxon>
        <taxon>Craniata</taxon>
        <taxon>Vertebrata</taxon>
        <taxon>Euteleostomi</taxon>
        <taxon>Actinopterygii</taxon>
        <taxon>Neopterygii</taxon>
        <taxon>Teleostei</taxon>
        <taxon>Elopiformes</taxon>
        <taxon>Megalopidae</taxon>
        <taxon>Megalops</taxon>
    </lineage>
</organism>
<dbReference type="Pfam" id="PF17852">
    <property type="entry name" value="Dynein_AAA_lid"/>
    <property type="match status" value="1"/>
</dbReference>
<dbReference type="PANTHER" id="PTHR45703">
    <property type="entry name" value="DYNEIN HEAVY CHAIN"/>
    <property type="match status" value="1"/>
</dbReference>
<keyword evidence="4" id="KW-0493">Microtubule</keyword>
<dbReference type="InterPro" id="IPR041589">
    <property type="entry name" value="DNAH3_AAA_lid_1"/>
</dbReference>
<dbReference type="GO" id="GO:0031514">
    <property type="term" value="C:motile cilium"/>
    <property type="evidence" value="ECO:0007669"/>
    <property type="project" value="UniProtKB-ARBA"/>
</dbReference>
<dbReference type="FunFam" id="1.10.472.130:FF:000001">
    <property type="entry name" value="Dynein, axonemal, heavy chain 9"/>
    <property type="match status" value="1"/>
</dbReference>
<dbReference type="InterPro" id="IPR024317">
    <property type="entry name" value="Dynein_heavy_chain_D4_dom"/>
</dbReference>
<dbReference type="InterPro" id="IPR035699">
    <property type="entry name" value="AAA_6"/>
</dbReference>
<keyword evidence="3" id="KW-0963">Cytoplasm</keyword>
<dbReference type="FunFam" id="1.10.287.2620:FF:000002">
    <property type="entry name" value="Dynein heavy chain 2, axonemal"/>
    <property type="match status" value="1"/>
</dbReference>
<protein>
    <recommendedName>
        <fullName evidence="16">AAA+ ATPase domain-containing protein</fullName>
    </recommendedName>
</protein>
<dbReference type="Gene3D" id="1.20.920.30">
    <property type="match status" value="1"/>
</dbReference>
<dbReference type="Gene3D" id="1.10.472.130">
    <property type="match status" value="1"/>
</dbReference>
<evidence type="ECO:0000256" key="12">
    <source>
        <dbReference type="ARBA" id="ARBA00023212"/>
    </source>
</evidence>
<evidence type="ECO:0000256" key="5">
    <source>
        <dbReference type="ARBA" id="ARBA00022737"/>
    </source>
</evidence>
<keyword evidence="7" id="KW-0067">ATP-binding</keyword>
<evidence type="ECO:0000256" key="7">
    <source>
        <dbReference type="ARBA" id="ARBA00022840"/>
    </source>
</evidence>
<dbReference type="Pfam" id="PF17857">
    <property type="entry name" value="AAA_lid_1"/>
    <property type="match status" value="1"/>
</dbReference>
<evidence type="ECO:0000256" key="14">
    <source>
        <dbReference type="SAM" id="Coils"/>
    </source>
</evidence>
<sequence>MKLLAVFGHFLERPVIKEIFSPNFLILLQLFSEELERCKHLYDSHLQVESKNMPLVSGSIKWARMLKGRIQTPWTYFRSFHDATLEGAEMELVYQKYVEMLTLLDQYEAKVYSSWCSGLDQVCQMNLDQPLIKRNGSTGFLAVNFDPQLVAVLKDVKHLQMLEQTNIPGAALAVFEKKDTFVMYVGGLQLLVQSYNKLKQTMLEVEFPMVREEIAAVDRKLQKAEMTLTWQDQDCWDYISDVKDSIQDLGHRVQRTKDNVDMIQNLMKGWSEQAMFCRKDNKRDALLLLDDRADRLAKRYSAIQRDGQLIHRLIEENRSLFRADPGSDTWLAYVEFVDEMVVEGLFSAITRSLEFFVENTEGEFRQTPLLEAQMVLSAPVITFRPSLDRDAGDGFYDLVEGLLGDIFRMSAQVKRVAAHLGMDNYQHDMDDMLDLADLRQEVMERVDDVIKKALQYRSIFDCYAHLWLDDRAEFMGQFLLYGHALTAEEVDGFGEDVFPESPPTIEQFKEQIDIYENMYIHVSKTEDSKVFDSWFRVDIKSFKMSLLNTIKKWSWMFKEHLMTYVTDSLNELEEFIKVTDRGLKQPVKEGDYGGLVEIMGLLLAVRDRQVITDKLFEPLKDTITLLESYGQRMSDHVYTKLEELPEKWSSIKKLAVSVKHEVAPLQTAEVSVIRRKCVTFEIKQSEFREKFRMDAPFNYNAVKPYTHLEKAHREIRALEEEMAELQESSRLFEVNVPDYRQLKLCRREIALLKELWDMVVYVHCSIEDWTKTQWREINVDQMDAELRRFAKDMRKLDKEVRSWDVYNGLDLTVKNLMTSLRAVTELQNRAIRDRHWAQLVRTAGVEFTMTDSTTLANLLALQLHRVEEEVRNIVDKAVKEMTIEKILTEISQTWTTMEFSYEEHYRTSTPLLKSDEDLIETLEENQVQLQAILQSKHVEYFRSQVSEWQKRLTMADTVLLVWLEVQRTWAHLESIFIGSEDIRRQLPDDTHRFLSIDADFKELILEDLQKRLALCEKALAEYLETKRLAFPRFYFISSADLLDILSKGSQPEKVTRHLAKLFDNIADMEFLQEEGMENSNVAVGMFSKEREYVPFQTYCNCTGQVETWLTRLEDTMRGTVRHHLAEAVTVYEDRPREQWVLEYPAQVALTGSQIWWTTDLGIVFERLEEGFETALRDYHKKQIAQLNSLINMLLGELLPGDRQKIMTVCTIDVHARDVVSKLISQKVNNAQAFTWLSQLRHRWDEEQRHCFVNICDAQFLYSYEYLGNTPRLVITPLTDRCYVTLTQSLHLTMSGAPAGPAGTGKTETTKDLGRALGVMVYVFNCSEQMDYKSIGNIYKGLAQTGAWGCFDEFNRISVEVLSVVAVQVKSIQDAIRSKKKRFLFLEEDIALKSSVGIFITMNPGYAGRTELPENLKALFRPCAMVVPDIQLICEIMLVAEGFLEARVLARKFITLYTLCRELLSKQDHYDWGLRAVKSVLVVAGALKREDKTRPEEQVLMRALRDFNLPKIVTDDVPIFMGLIGDLFPALEVQRRRDPEFEQAVRRTTVELHLQPEETFVLKVVQLEELLAVRHSVFVVGSAGTGKSQILRTLNKTYSNLKRKPVWSDLNPKAVSTDELFGFIHPATREWKDGLLSSLMREQANISHHGPKWIVLDGDIDPMWIESLNTVMDDNKVLTLASNERIPLTPSMRLVFEISHLRTATPATVSRAGILYVNPQDLGWNPFVASWIDTRPHQSERANLTILFDKYIPPCLEQLRSSFKTITPIPEISMVQTLCSLLDCLLTPENIPPDSPRDIYETYFAFACVWAFGGALYQDQLHDYRVEFSQWWMKEMKAVKFPAQGSVFDYYLDPLTRRFLPWGDRVPPFEMEADTSLQAVLVHTSETVRLRYFVDLLVERNQPLMLVGNAGVGKTALVGDKLCNLPESYMVTRVPFNYYTTSAMLQKVLEKPLEKKTGRNYGPPGNRKLIYFIDDMNMPAVDGYGTVQPHTLIRQHLDYRHWYDRQKLSLKEVHNCQYVACMNPTAGSFTINPRLQRHFSVFAVNFPSPEALDSIYSKILGFHLQQHHFSPAVVRTGGAVIQASIWLHHRMVQNFLPTAMKFHYIFNLRDLSNIFQGLLFSTVECLRRDTDLVQLWLHETSRVYSDKLVEAKDRELFHKLQLDAARKHFEGVEDHILLQQPLIFCHFTQGVEESRYMPVTEWDTLRNILEEALESYNELNAAMKLVLFEDAIQHVCRISRILEASRGHGLLVGVGGSGKQSLTRLAAYLSSLDVFQVTLRKDYGIQDLKADLAGLYMKTGVKNLPTVLLLTDAQIPDERFLVLINDLLSSGEIPDLFSDEEVDGILAVIRPEVRGLGVLDSRENCWRFFIDRVRQQLKVVLCLSPVGSTLRVRARRFPALVNCTAIDWFHEWPPEALQSVSRRFIQEVEGIEPRVQESISLFMAHVHTSVNQASEKYRRNEKRHNYTTPKSFLQQISLYRSLLGSRRSELRRKMERVHSGLQKLQTTASQVRRALAAAAGQRVSGASVRRAPPNASSQLDAPRRPTGRA</sequence>
<keyword evidence="12" id="KW-0206">Cytoskeleton</keyword>
<dbReference type="Gene3D" id="1.20.920.20">
    <property type="match status" value="1"/>
</dbReference>
<proteinExistence type="inferred from homology"/>
<keyword evidence="10" id="KW-0969">Cilium</keyword>
<dbReference type="GO" id="GO:0005524">
    <property type="term" value="F:ATP binding"/>
    <property type="evidence" value="ECO:0007669"/>
    <property type="project" value="UniProtKB-KW"/>
</dbReference>
<comment type="subcellular location">
    <subcellularLocation>
        <location evidence="1">Cytoplasm</location>
        <location evidence="1">Cytoskeleton</location>
        <location evidence="1">Cilium axoneme</location>
    </subcellularLocation>
</comment>
<keyword evidence="18" id="KW-1185">Reference proteome</keyword>
<dbReference type="GO" id="GO:0005874">
    <property type="term" value="C:microtubule"/>
    <property type="evidence" value="ECO:0007669"/>
    <property type="project" value="UniProtKB-KW"/>
</dbReference>
<dbReference type="Pfam" id="PF12780">
    <property type="entry name" value="AAA_8"/>
    <property type="match status" value="1"/>
</dbReference>
<keyword evidence="8" id="KW-0243">Dynein</keyword>
<dbReference type="Gene3D" id="1.10.287.2620">
    <property type="match status" value="1"/>
</dbReference>
<dbReference type="FunFam" id="3.20.180.20:FF:000001">
    <property type="entry name" value="Dynein axonemal heavy chain 5"/>
    <property type="match status" value="1"/>
</dbReference>
<dbReference type="PANTHER" id="PTHR45703:SF12">
    <property type="entry name" value="DYNEIN AXONEMAL HEAVY CHAIN 11"/>
    <property type="match status" value="1"/>
</dbReference>
<dbReference type="InterPro" id="IPR027417">
    <property type="entry name" value="P-loop_NTPase"/>
</dbReference>